<dbReference type="Proteomes" id="UP000887580">
    <property type="component" value="Unplaced"/>
</dbReference>
<dbReference type="WBParaSite" id="PS1159_v2.g4920.t1">
    <property type="protein sequence ID" value="PS1159_v2.g4920.t1"/>
    <property type="gene ID" value="PS1159_v2.g4920"/>
</dbReference>
<reference evidence="2" key="1">
    <citation type="submission" date="2022-11" db="UniProtKB">
        <authorList>
            <consortium name="WormBaseParasite"/>
        </authorList>
    </citation>
    <scope>IDENTIFICATION</scope>
</reference>
<evidence type="ECO:0000313" key="1">
    <source>
        <dbReference type="Proteomes" id="UP000887580"/>
    </source>
</evidence>
<protein>
    <submittedName>
        <fullName evidence="2">Uncharacterized protein</fullName>
    </submittedName>
</protein>
<accession>A0AC35GGH9</accession>
<evidence type="ECO:0000313" key="2">
    <source>
        <dbReference type="WBParaSite" id="PS1159_v2.g4920.t1"/>
    </source>
</evidence>
<organism evidence="1 2">
    <name type="scientific">Panagrolaimus sp. PS1159</name>
    <dbReference type="NCBI Taxonomy" id="55785"/>
    <lineage>
        <taxon>Eukaryota</taxon>
        <taxon>Metazoa</taxon>
        <taxon>Ecdysozoa</taxon>
        <taxon>Nematoda</taxon>
        <taxon>Chromadorea</taxon>
        <taxon>Rhabditida</taxon>
        <taxon>Tylenchina</taxon>
        <taxon>Panagrolaimomorpha</taxon>
        <taxon>Panagrolaimoidea</taxon>
        <taxon>Panagrolaimidae</taxon>
        <taxon>Panagrolaimus</taxon>
    </lineage>
</organism>
<name>A0AC35GGH9_9BILA</name>
<proteinExistence type="predicted"/>
<sequence>MFSSADNFDMGSLAKRPRFDEYSAQISYNYIYNQQFCNFVTPNAPVQQQIHQPSTNFWLTSEKMKEYLKDEKNLECVLSFSFPKVFKKSYTNENRFIILPPTIALEGFGWNKFIDGQSSASKNINIRMEICGTKKTNQSFMDTIEINDPKTLAQFQTRKLCITSDEQKNMCRLSADLHLPNGSAIKSIQSGRIKVMSKCSKKTKVDTSTSGASSFIKNESYIALFIRGPGTVTRYLHCNSAGFSASLKQWSLFKIYLVDERTGENEFSYNSEEKYIYYQRNILLVDVVTEMSLPIMKIRKCEHTKNKVYKFENNFDEPVCPLHIISFEYVDPNGNVLYLGTQNNVGIGWKSLTDPSKGINNEVKWNIISADRYFYRFYPINGLERITMLNFPIVLTINKAKIGNEWLEFEGRGLTNDIQVWFNTYPSPQTIYRSSSTIACIVPTLASYYKHCSTFGITETLTIPLYLVTSDGTIFPMSFVFVYNAKEVGEIGHVKFVHEIDRNTIEQPVNCIKY</sequence>